<comment type="caution">
    <text evidence="1">The sequence shown here is derived from an EMBL/GenBank/DDBJ whole genome shotgun (WGS) entry which is preliminary data.</text>
</comment>
<evidence type="ECO:0000313" key="1">
    <source>
        <dbReference type="EMBL" id="PLW46390.1"/>
    </source>
</evidence>
<name>A0A2N5V8R8_9BASI</name>
<evidence type="ECO:0000313" key="2">
    <source>
        <dbReference type="Proteomes" id="UP000235392"/>
    </source>
</evidence>
<protein>
    <recommendedName>
        <fullName evidence="3">F-box domain-containing protein</fullName>
    </recommendedName>
</protein>
<organism evidence="1 2">
    <name type="scientific">Puccinia coronata f. sp. avenae</name>
    <dbReference type="NCBI Taxonomy" id="200324"/>
    <lineage>
        <taxon>Eukaryota</taxon>
        <taxon>Fungi</taxon>
        <taxon>Dikarya</taxon>
        <taxon>Basidiomycota</taxon>
        <taxon>Pucciniomycotina</taxon>
        <taxon>Pucciniomycetes</taxon>
        <taxon>Pucciniales</taxon>
        <taxon>Pucciniaceae</taxon>
        <taxon>Puccinia</taxon>
    </lineage>
</organism>
<proteinExistence type="predicted"/>
<dbReference type="AlphaFoldDB" id="A0A2N5V8R8"/>
<evidence type="ECO:0008006" key="3">
    <source>
        <dbReference type="Google" id="ProtNLM"/>
    </source>
</evidence>
<dbReference type="EMBL" id="PGCI01000040">
    <property type="protein sequence ID" value="PLW46390.1"/>
    <property type="molecule type" value="Genomic_DNA"/>
</dbReference>
<gene>
    <name evidence="1" type="ORF">PCASD_05453</name>
</gene>
<dbReference type="Proteomes" id="UP000235392">
    <property type="component" value="Unassembled WGS sequence"/>
</dbReference>
<accession>A0A2N5V8R8</accession>
<sequence>MILAATRYSVGLPRNPLVSLSLVNRTFRRCAQELLFKNVALHNTSTHVRSLQLSWGRSRPMENHGISVFCNVLQSCPLLENVMFSSQFLLDCKEPILEALASKPFIKEFVTLKSTWKPENFVFPWQAHEVVSRLFCQWSSLETVELWRLSGGETSLSNPLPHTFPTLNCGIRTMILRDHNCNELTLSNLLKSCGGSIQTLRITGPHLNLNPEAFGRVLRDSTSPNLECLIILQPTYWRPKVSNRNMGGPGTSPGVLDIAFDSPTSLKYLKTLSFYGGQMATGQLFTRLPKSLDKTKDRCPILCAAQFVGPMDALELRGGCFHNIPDPAFRSPSPVGSNRFGPDEPYHLGRKPAYFH</sequence>
<reference evidence="1 2" key="1">
    <citation type="submission" date="2017-11" db="EMBL/GenBank/DDBJ databases">
        <title>De novo assembly and phasing of dikaryotic genomes from two isolates of Puccinia coronata f. sp. avenae, the causal agent of oat crown rust.</title>
        <authorList>
            <person name="Miller M.E."/>
            <person name="Zhang Y."/>
            <person name="Omidvar V."/>
            <person name="Sperschneider J."/>
            <person name="Schwessinger B."/>
            <person name="Raley C."/>
            <person name="Palmer J.M."/>
            <person name="Garnica D."/>
            <person name="Upadhyaya N."/>
            <person name="Rathjen J."/>
            <person name="Taylor J.M."/>
            <person name="Park R.F."/>
            <person name="Dodds P.N."/>
            <person name="Hirsch C.D."/>
            <person name="Kianian S.F."/>
            <person name="Figueroa M."/>
        </authorList>
    </citation>
    <scope>NUCLEOTIDE SEQUENCE [LARGE SCALE GENOMIC DNA]</scope>
    <source>
        <strain evidence="1">12SD80</strain>
    </source>
</reference>